<dbReference type="HAMAP" id="MF_01343_B">
    <property type="entry name" value="Ribosomal_uS15_B"/>
    <property type="match status" value="1"/>
</dbReference>
<keyword evidence="4 6" id="KW-0699">rRNA-binding</keyword>
<dbReference type="GO" id="GO:0019843">
    <property type="term" value="F:rRNA binding"/>
    <property type="evidence" value="ECO:0007669"/>
    <property type="project" value="UniProtKB-UniRule"/>
</dbReference>
<evidence type="ECO:0000256" key="6">
    <source>
        <dbReference type="RuleBase" id="RU004524"/>
    </source>
</evidence>
<dbReference type="Gene3D" id="1.10.287.10">
    <property type="entry name" value="S15/NS1, RNA-binding"/>
    <property type="match status" value="1"/>
</dbReference>
<dbReference type="AlphaFoldDB" id="A0A1J5FK92"/>
<dbReference type="GO" id="GO:0003735">
    <property type="term" value="F:structural constituent of ribosome"/>
    <property type="evidence" value="ECO:0007669"/>
    <property type="project" value="InterPro"/>
</dbReference>
<comment type="subunit">
    <text evidence="3 4">Part of the 30S ribosomal subunit. Forms a bridge to the 50S subunit in the 70S ribosome, contacting the 23S rRNA.</text>
</comment>
<evidence type="ECO:0000313" key="9">
    <source>
        <dbReference type="Proteomes" id="UP000183922"/>
    </source>
</evidence>
<feature type="coiled-coil region" evidence="7">
    <location>
        <begin position="85"/>
        <end position="127"/>
    </location>
</feature>
<name>A0A1J5FK92_9BACT</name>
<keyword evidence="7" id="KW-0175">Coiled coil</keyword>
<dbReference type="SUPFAM" id="SSF47060">
    <property type="entry name" value="S15/NS1 RNA-binding domain"/>
    <property type="match status" value="1"/>
</dbReference>
<dbReference type="NCBIfam" id="TIGR00952">
    <property type="entry name" value="S15_bact"/>
    <property type="match status" value="1"/>
</dbReference>
<evidence type="ECO:0000256" key="5">
    <source>
        <dbReference type="RuleBase" id="RU003919"/>
    </source>
</evidence>
<evidence type="ECO:0000256" key="4">
    <source>
        <dbReference type="HAMAP-Rule" id="MF_01343"/>
    </source>
</evidence>
<dbReference type="STRING" id="1805236.AUK13_00190"/>
<dbReference type="PROSITE" id="PS00362">
    <property type="entry name" value="RIBOSOMAL_S15"/>
    <property type="match status" value="1"/>
</dbReference>
<dbReference type="InterPro" id="IPR009068">
    <property type="entry name" value="uS15_NS1_RNA-bd_sf"/>
</dbReference>
<keyword evidence="1 4" id="KW-0689">Ribosomal protein</keyword>
<evidence type="ECO:0000256" key="1">
    <source>
        <dbReference type="ARBA" id="ARBA00022980"/>
    </source>
</evidence>
<dbReference type="Proteomes" id="UP000183922">
    <property type="component" value="Unassembled WGS sequence"/>
</dbReference>
<keyword evidence="4 6" id="KW-0694">RNA-binding</keyword>
<protein>
    <recommendedName>
        <fullName evidence="4">Small ribosomal subunit protein uS15</fullName>
    </recommendedName>
</protein>
<comment type="similarity">
    <text evidence="4 5">Belongs to the universal ribosomal protein uS15 family.</text>
</comment>
<dbReference type="Pfam" id="PF00312">
    <property type="entry name" value="Ribosomal_S15"/>
    <property type="match status" value="1"/>
</dbReference>
<evidence type="ECO:0000313" key="8">
    <source>
        <dbReference type="EMBL" id="OIP56871.1"/>
    </source>
</evidence>
<dbReference type="Gene3D" id="6.10.250.3130">
    <property type="match status" value="1"/>
</dbReference>
<dbReference type="CDD" id="cd00353">
    <property type="entry name" value="Ribosomal_S15p_S13e"/>
    <property type="match status" value="1"/>
</dbReference>
<evidence type="ECO:0000256" key="2">
    <source>
        <dbReference type="ARBA" id="ARBA00023274"/>
    </source>
</evidence>
<dbReference type="EMBL" id="MNYR01000004">
    <property type="protein sequence ID" value="OIP56871.1"/>
    <property type="molecule type" value="Genomic_DNA"/>
</dbReference>
<evidence type="ECO:0000256" key="7">
    <source>
        <dbReference type="SAM" id="Coils"/>
    </source>
</evidence>
<proteinExistence type="inferred from homology"/>
<dbReference type="GO" id="GO:0006412">
    <property type="term" value="P:translation"/>
    <property type="evidence" value="ECO:0007669"/>
    <property type="project" value="UniProtKB-UniRule"/>
</dbReference>
<dbReference type="SMART" id="SM01387">
    <property type="entry name" value="Ribosomal_S15"/>
    <property type="match status" value="1"/>
</dbReference>
<dbReference type="PANTHER" id="PTHR23321">
    <property type="entry name" value="RIBOSOMAL PROTEIN S15, BACTERIAL AND ORGANELLAR"/>
    <property type="match status" value="1"/>
</dbReference>
<sequence length="127" mass="15131">MLDKKTKQKVISKFKIHETDTGSSQVQIAILTEEIKKLTNHLKLHKHDHSSRRGLLKKVCKRRRLLKYLQKEDEKSFNELAKNLKLKIAKKMIEEEQERLRLEQELLAKQEIKTEAAEEDNEEKKEK</sequence>
<organism evidence="8 9">
    <name type="scientific">Candidatus Kuenenbacteria bacterium CG2_30_39_24</name>
    <dbReference type="NCBI Taxonomy" id="1805236"/>
    <lineage>
        <taxon>Bacteria</taxon>
        <taxon>Candidatus Kueneniibacteriota</taxon>
    </lineage>
</organism>
<dbReference type="PANTHER" id="PTHR23321:SF26">
    <property type="entry name" value="SMALL RIBOSOMAL SUBUNIT PROTEIN US15M"/>
    <property type="match status" value="1"/>
</dbReference>
<gene>
    <name evidence="4" type="primary">rpsO</name>
    <name evidence="8" type="ORF">AUK13_00190</name>
</gene>
<dbReference type="InterPro" id="IPR000589">
    <property type="entry name" value="Ribosomal_uS15"/>
</dbReference>
<keyword evidence="2 4" id="KW-0687">Ribonucleoprotein</keyword>
<comment type="function">
    <text evidence="4 6">One of the primary rRNA binding proteins, it binds directly to 16S rRNA where it helps nucleate assembly of the platform of the 30S subunit by binding and bridging several RNA helices of the 16S rRNA.</text>
</comment>
<dbReference type="FunFam" id="1.10.287.10:FF:000002">
    <property type="entry name" value="30S ribosomal protein S15"/>
    <property type="match status" value="1"/>
</dbReference>
<dbReference type="InterPro" id="IPR005290">
    <property type="entry name" value="Ribosomal_uS15_bac-type"/>
</dbReference>
<comment type="function">
    <text evidence="4">Forms an intersubunit bridge (bridge B4) with the 23S rRNA of the 50S subunit in the ribosome.</text>
</comment>
<comment type="caution">
    <text evidence="8">The sequence shown here is derived from an EMBL/GenBank/DDBJ whole genome shotgun (WGS) entry which is preliminary data.</text>
</comment>
<reference evidence="8 9" key="1">
    <citation type="journal article" date="2016" name="Environ. Microbiol.">
        <title>Genomic resolution of a cold subsurface aquifer community provides metabolic insights for novel microbes adapted to high CO concentrations.</title>
        <authorList>
            <person name="Probst A.J."/>
            <person name="Castelle C.J."/>
            <person name="Singh A."/>
            <person name="Brown C.T."/>
            <person name="Anantharaman K."/>
            <person name="Sharon I."/>
            <person name="Hug L.A."/>
            <person name="Burstein D."/>
            <person name="Emerson J.B."/>
            <person name="Thomas B.C."/>
            <person name="Banfield J.F."/>
        </authorList>
    </citation>
    <scope>NUCLEOTIDE SEQUENCE [LARGE SCALE GENOMIC DNA]</scope>
    <source>
        <strain evidence="8">CG2_30_39_24</strain>
    </source>
</reference>
<evidence type="ECO:0000256" key="3">
    <source>
        <dbReference type="ARBA" id="ARBA00064542"/>
    </source>
</evidence>
<accession>A0A1J5FK92</accession>
<dbReference type="GO" id="GO:0022627">
    <property type="term" value="C:cytosolic small ribosomal subunit"/>
    <property type="evidence" value="ECO:0007669"/>
    <property type="project" value="TreeGrafter"/>
</dbReference>